<dbReference type="AlphaFoldDB" id="A0A2A9NX41"/>
<dbReference type="PRINTS" id="PR00080">
    <property type="entry name" value="SDRFAMILY"/>
</dbReference>
<evidence type="ECO:0000256" key="1">
    <source>
        <dbReference type="ARBA" id="ARBA00006484"/>
    </source>
</evidence>
<comment type="similarity">
    <text evidence="1">Belongs to the short-chain dehydrogenases/reductases (SDR) family.</text>
</comment>
<dbReference type="GO" id="GO:0016616">
    <property type="term" value="F:oxidoreductase activity, acting on the CH-OH group of donors, NAD or NADP as acceptor"/>
    <property type="evidence" value="ECO:0007669"/>
    <property type="project" value="UniProtKB-ARBA"/>
</dbReference>
<dbReference type="Proteomes" id="UP000242287">
    <property type="component" value="Unassembled WGS sequence"/>
</dbReference>
<dbReference type="GO" id="GO:0050664">
    <property type="term" value="F:oxidoreductase activity, acting on NAD(P)H, oxygen as acceptor"/>
    <property type="evidence" value="ECO:0007669"/>
    <property type="project" value="TreeGrafter"/>
</dbReference>
<dbReference type="InterPro" id="IPR002347">
    <property type="entry name" value="SDR_fam"/>
</dbReference>
<evidence type="ECO:0000313" key="5">
    <source>
        <dbReference type="Proteomes" id="UP000242287"/>
    </source>
</evidence>
<proteinExistence type="inferred from homology"/>
<keyword evidence="5" id="KW-1185">Reference proteome</keyword>
<dbReference type="PANTHER" id="PTHR43008:SF4">
    <property type="entry name" value="CHAIN DEHYDROGENASE, PUTATIVE (AFU_ORTHOLOGUE AFUA_4G08710)-RELATED"/>
    <property type="match status" value="1"/>
</dbReference>
<dbReference type="InterPro" id="IPR020904">
    <property type="entry name" value="Sc_DH/Rdtase_CS"/>
</dbReference>
<dbReference type="PANTHER" id="PTHR43008">
    <property type="entry name" value="BENZIL REDUCTASE"/>
    <property type="match status" value="1"/>
</dbReference>
<dbReference type="STRING" id="703135.A0A2A9NX41"/>
<sequence length="278" mass="30349">MKAMADSSFKSRPTIFDEFSLKGRVGLVTGGNRGLGLEMALVLCEAGAKAVYCLDLPTDPSGEWKATREHIRRMENGSRLEYISIDVTNQQEVWKVGTEIGNKERRMDVCIAAAGILKAEKDSLHYPADEFQEVMAVNTNGVLYTAQAAGQQMTRFGNKGSIILIASMSGSLTNRDMAWVSYNTSKSAVLQMARSMACELASKDIRVNSLSPGHIYTKMTAAYLDTQPGLLEKWSDLNPMGRIGRPDELRGVIAWLASDASSFCTGSDIVVNGGHHSW</sequence>
<dbReference type="PROSITE" id="PS00061">
    <property type="entry name" value="ADH_SHORT"/>
    <property type="match status" value="1"/>
</dbReference>
<dbReference type="Gene3D" id="3.40.50.720">
    <property type="entry name" value="NAD(P)-binding Rossmann-like Domain"/>
    <property type="match status" value="1"/>
</dbReference>
<name>A0A2A9NX41_9AGAR</name>
<organism evidence="4 5">
    <name type="scientific">Amanita thiersii Skay4041</name>
    <dbReference type="NCBI Taxonomy" id="703135"/>
    <lineage>
        <taxon>Eukaryota</taxon>
        <taxon>Fungi</taxon>
        <taxon>Dikarya</taxon>
        <taxon>Basidiomycota</taxon>
        <taxon>Agaricomycotina</taxon>
        <taxon>Agaricomycetes</taxon>
        <taxon>Agaricomycetidae</taxon>
        <taxon>Agaricales</taxon>
        <taxon>Pluteineae</taxon>
        <taxon>Amanitaceae</taxon>
        <taxon>Amanita</taxon>
    </lineage>
</organism>
<evidence type="ECO:0000256" key="2">
    <source>
        <dbReference type="ARBA" id="ARBA00022857"/>
    </source>
</evidence>
<dbReference type="FunFam" id="3.40.50.720:FF:000245">
    <property type="entry name" value="Short chain dehydrogenase, putative"/>
    <property type="match status" value="1"/>
</dbReference>
<keyword evidence="3" id="KW-0560">Oxidoreductase</keyword>
<evidence type="ECO:0000256" key="3">
    <source>
        <dbReference type="ARBA" id="ARBA00023002"/>
    </source>
</evidence>
<dbReference type="SUPFAM" id="SSF51735">
    <property type="entry name" value="NAD(P)-binding Rossmann-fold domains"/>
    <property type="match status" value="1"/>
</dbReference>
<accession>A0A2A9NX41</accession>
<reference evidence="4 5" key="1">
    <citation type="submission" date="2014-02" db="EMBL/GenBank/DDBJ databases">
        <title>Transposable element dynamics among asymbiotic and ectomycorrhizal Amanita fungi.</title>
        <authorList>
            <consortium name="DOE Joint Genome Institute"/>
            <person name="Hess J."/>
            <person name="Skrede I."/>
            <person name="Wolfe B."/>
            <person name="LaButti K."/>
            <person name="Ohm R.A."/>
            <person name="Grigoriev I.V."/>
            <person name="Pringle A."/>
        </authorList>
    </citation>
    <scope>NUCLEOTIDE SEQUENCE [LARGE SCALE GENOMIC DNA]</scope>
    <source>
        <strain evidence="4 5">SKay4041</strain>
    </source>
</reference>
<dbReference type="OrthoDB" id="1669814at2759"/>
<evidence type="ECO:0000313" key="4">
    <source>
        <dbReference type="EMBL" id="PFH52360.1"/>
    </source>
</evidence>
<gene>
    <name evidence="4" type="ORF">AMATHDRAFT_56825</name>
</gene>
<protein>
    <recommendedName>
        <fullName evidence="6">Sorbose reductase sou1</fullName>
    </recommendedName>
</protein>
<keyword evidence="2" id="KW-0521">NADP</keyword>
<dbReference type="PRINTS" id="PR00081">
    <property type="entry name" value="GDHRDH"/>
</dbReference>
<dbReference type="Pfam" id="PF13561">
    <property type="entry name" value="adh_short_C2"/>
    <property type="match status" value="1"/>
</dbReference>
<dbReference type="EMBL" id="KZ301979">
    <property type="protein sequence ID" value="PFH52360.1"/>
    <property type="molecule type" value="Genomic_DNA"/>
</dbReference>
<dbReference type="InterPro" id="IPR036291">
    <property type="entry name" value="NAD(P)-bd_dom_sf"/>
</dbReference>
<evidence type="ECO:0008006" key="6">
    <source>
        <dbReference type="Google" id="ProtNLM"/>
    </source>
</evidence>